<dbReference type="Gene3D" id="3.90.1570.30">
    <property type="match status" value="1"/>
</dbReference>
<dbReference type="GO" id="GO:0009035">
    <property type="term" value="F:type I site-specific deoxyribonuclease activity"/>
    <property type="evidence" value="ECO:0007669"/>
    <property type="project" value="UniProtKB-EC"/>
</dbReference>
<dbReference type="RefSeq" id="WP_087677836.1">
    <property type="nucleotide sequence ID" value="NZ_FUWV01000001.1"/>
</dbReference>
<dbReference type="GO" id="GO:0009307">
    <property type="term" value="P:DNA restriction-modification system"/>
    <property type="evidence" value="ECO:0007669"/>
    <property type="project" value="UniProtKB-KW"/>
</dbReference>
<organism evidence="2 3">
    <name type="scientific">Garciella nitratireducens DSM 15102</name>
    <dbReference type="NCBI Taxonomy" id="1121911"/>
    <lineage>
        <taxon>Bacteria</taxon>
        <taxon>Bacillati</taxon>
        <taxon>Bacillota</taxon>
        <taxon>Clostridia</taxon>
        <taxon>Eubacteriales</taxon>
        <taxon>Eubacteriaceae</taxon>
        <taxon>Garciella</taxon>
    </lineage>
</organism>
<name>A0A1T4K7I8_9FIRM</name>
<proteinExistence type="predicted"/>
<dbReference type="Pfam" id="PF04313">
    <property type="entry name" value="HSDR_N"/>
    <property type="match status" value="1"/>
</dbReference>
<dbReference type="GO" id="GO:0003677">
    <property type="term" value="F:DNA binding"/>
    <property type="evidence" value="ECO:0007669"/>
    <property type="project" value="UniProtKB-KW"/>
</dbReference>
<dbReference type="Proteomes" id="UP000196365">
    <property type="component" value="Unassembled WGS sequence"/>
</dbReference>
<evidence type="ECO:0000313" key="2">
    <source>
        <dbReference type="EMBL" id="SJZ38392.1"/>
    </source>
</evidence>
<keyword evidence="3" id="KW-1185">Reference proteome</keyword>
<dbReference type="OrthoDB" id="9148007at2"/>
<dbReference type="GO" id="GO:0005524">
    <property type="term" value="F:ATP binding"/>
    <property type="evidence" value="ECO:0007669"/>
    <property type="project" value="UniProtKB-KW"/>
</dbReference>
<dbReference type="EMBL" id="FUWV01000001">
    <property type="protein sequence ID" value="SJZ38392.1"/>
    <property type="molecule type" value="Genomic_DNA"/>
</dbReference>
<sequence length="359" mass="41931">MNFEEQIKSFAERTRSIKDGIETEEATKTSLIMPLFQILGYDIFNPLEFTPEYTADVGIKKGEKVDYAILQNKEPIIFIEAKSINETLTKHDSQLFRYFGTTTAKFAILTNGLIYRFYTDLDEPNKMDETPFLEINMLELKDAQIQELKKFHKDNFDLDRIIDTASELKYMGLIRSALKEIFSNPSDDYVRFILGCGVYEGIKTQNVIDRFKPLVKKSITSYINDLVNEKIQIALKSEEEPETKVLNTEEDTEVNAKSDDHNEIITTEDEIESFFIIKSILRNHIDISRVTYKDNKSYFGVLIDNKVTKWICRLFLKDNVMYMIIQNENKENIKYSLEKIDDIYNYSEVLIEKALSYIN</sequence>
<dbReference type="PIRSF" id="PIRSF035009">
    <property type="entry name" value="UCP035009_HSDR_N"/>
    <property type="match status" value="1"/>
</dbReference>
<dbReference type="InterPro" id="IPR007409">
    <property type="entry name" value="Restrct_endonuc_type1_HsdR_N"/>
</dbReference>
<dbReference type="InterPro" id="IPR017035">
    <property type="entry name" value="UCP035009_HsdR_All3000-type"/>
</dbReference>
<dbReference type="AlphaFoldDB" id="A0A1T4K7I8"/>
<evidence type="ECO:0000313" key="3">
    <source>
        <dbReference type="Proteomes" id="UP000196365"/>
    </source>
</evidence>
<accession>A0A1T4K7I8</accession>
<protein>
    <recommendedName>
        <fullName evidence="1">Restriction endonuclease type I HsdR N-terminal domain-containing protein</fullName>
    </recommendedName>
</protein>
<gene>
    <name evidence="2" type="ORF">SAMN02745973_00399</name>
</gene>
<reference evidence="2 3" key="1">
    <citation type="submission" date="2017-02" db="EMBL/GenBank/DDBJ databases">
        <authorList>
            <person name="Peterson S.W."/>
        </authorList>
    </citation>
    <scope>NUCLEOTIDE SEQUENCE [LARGE SCALE GENOMIC DNA]</scope>
    <source>
        <strain evidence="2 3">DSM 15102</strain>
    </source>
</reference>
<feature type="domain" description="Restriction endonuclease type I HsdR N-terminal" evidence="1">
    <location>
        <begin position="23"/>
        <end position="125"/>
    </location>
</feature>
<evidence type="ECO:0000259" key="1">
    <source>
        <dbReference type="Pfam" id="PF04313"/>
    </source>
</evidence>